<dbReference type="PANTHER" id="PTHR43884">
    <property type="entry name" value="ACYL-COA DEHYDROGENASE"/>
    <property type="match status" value="1"/>
</dbReference>
<evidence type="ECO:0000256" key="2">
    <source>
        <dbReference type="ARBA" id="ARBA00009347"/>
    </source>
</evidence>
<evidence type="ECO:0000313" key="10">
    <source>
        <dbReference type="Proteomes" id="UP000095210"/>
    </source>
</evidence>
<dbReference type="Pfam" id="PF02771">
    <property type="entry name" value="Acyl-CoA_dh_N"/>
    <property type="match status" value="1"/>
</dbReference>
<dbReference type="InterPro" id="IPR009100">
    <property type="entry name" value="AcylCoA_DH/oxidase_NM_dom_sf"/>
</dbReference>
<dbReference type="SUPFAM" id="SSF47203">
    <property type="entry name" value="Acyl-CoA dehydrogenase C-terminal domain-like"/>
    <property type="match status" value="1"/>
</dbReference>
<gene>
    <name evidence="9" type="ORF">TL08_15810</name>
</gene>
<organism evidence="9 10">
    <name type="scientific">Actinoalloteichus hymeniacidonis</name>
    <dbReference type="NCBI Taxonomy" id="340345"/>
    <lineage>
        <taxon>Bacteria</taxon>
        <taxon>Bacillati</taxon>
        <taxon>Actinomycetota</taxon>
        <taxon>Actinomycetes</taxon>
        <taxon>Pseudonocardiales</taxon>
        <taxon>Pseudonocardiaceae</taxon>
        <taxon>Actinoalloteichus</taxon>
    </lineage>
</organism>
<dbReference type="AlphaFoldDB" id="A0AAC9HRM1"/>
<dbReference type="Gene3D" id="1.20.140.10">
    <property type="entry name" value="Butyryl-CoA Dehydrogenase, subunit A, domain 3"/>
    <property type="match status" value="1"/>
</dbReference>
<name>A0AAC9HRM1_9PSEU</name>
<keyword evidence="4 5" id="KW-0274">FAD</keyword>
<dbReference type="Proteomes" id="UP000095210">
    <property type="component" value="Chromosome"/>
</dbReference>
<dbReference type="InterPro" id="IPR006091">
    <property type="entry name" value="Acyl-CoA_Oxase/DH_mid-dom"/>
</dbReference>
<feature type="domain" description="Acyl-CoA dehydrogenase/oxidase C-terminal" evidence="6">
    <location>
        <begin position="221"/>
        <end position="370"/>
    </location>
</feature>
<dbReference type="Gene3D" id="2.40.110.10">
    <property type="entry name" value="Butyryl-CoA Dehydrogenase, subunit A, domain 2"/>
    <property type="match status" value="1"/>
</dbReference>
<dbReference type="Gene3D" id="1.10.540.10">
    <property type="entry name" value="Acyl-CoA dehydrogenase/oxidase, N-terminal domain"/>
    <property type="match status" value="1"/>
</dbReference>
<feature type="domain" description="Acyl-CoA dehydrogenase/oxidase N-terminal" evidence="8">
    <location>
        <begin position="2"/>
        <end position="108"/>
    </location>
</feature>
<comment type="similarity">
    <text evidence="2 5">Belongs to the acyl-CoA dehydrogenase family.</text>
</comment>
<feature type="domain" description="Acyl-CoA oxidase/dehydrogenase middle" evidence="7">
    <location>
        <begin position="117"/>
        <end position="209"/>
    </location>
</feature>
<evidence type="ECO:0000256" key="4">
    <source>
        <dbReference type="ARBA" id="ARBA00022827"/>
    </source>
</evidence>
<dbReference type="InterPro" id="IPR013786">
    <property type="entry name" value="AcylCoA_DH/ox_N"/>
</dbReference>
<dbReference type="RefSeq" id="WP_069849979.1">
    <property type="nucleotide sequence ID" value="NZ_CP014859.1"/>
</dbReference>
<dbReference type="PANTHER" id="PTHR43884:SF12">
    <property type="entry name" value="ISOVALERYL-COA DEHYDROGENASE, MITOCHONDRIAL-RELATED"/>
    <property type="match status" value="1"/>
</dbReference>
<evidence type="ECO:0000259" key="7">
    <source>
        <dbReference type="Pfam" id="PF02770"/>
    </source>
</evidence>
<keyword evidence="3 5" id="KW-0285">Flavoprotein</keyword>
<keyword evidence="5" id="KW-0560">Oxidoreductase</keyword>
<comment type="cofactor">
    <cofactor evidence="1 5">
        <name>FAD</name>
        <dbReference type="ChEBI" id="CHEBI:57692"/>
    </cofactor>
</comment>
<evidence type="ECO:0000259" key="6">
    <source>
        <dbReference type="Pfam" id="PF00441"/>
    </source>
</evidence>
<evidence type="ECO:0000313" key="9">
    <source>
        <dbReference type="EMBL" id="AOS63971.1"/>
    </source>
</evidence>
<reference evidence="10" key="1">
    <citation type="submission" date="2016-03" db="EMBL/GenBank/DDBJ databases">
        <title>Complete genome sequence of the type strain Actinoalloteichus hymeniacidonis DSM 45092.</title>
        <authorList>
            <person name="Schaffert L."/>
            <person name="Albersmeier A."/>
            <person name="Winkler A."/>
            <person name="Kalinowski J."/>
            <person name="Zotchev S."/>
            <person name="Ruckert C."/>
        </authorList>
    </citation>
    <scope>NUCLEOTIDE SEQUENCE [LARGE SCALE GENOMIC DNA]</scope>
    <source>
        <strain evidence="10">HPA177(T) (DSM 45092(T))</strain>
    </source>
</reference>
<dbReference type="InterPro" id="IPR046373">
    <property type="entry name" value="Acyl-CoA_Oxase/DH_mid-dom_sf"/>
</dbReference>
<protein>
    <submittedName>
        <fullName evidence="9">Acyl-CoA dehydrogenase</fullName>
    </submittedName>
</protein>
<dbReference type="GO" id="GO:0050660">
    <property type="term" value="F:flavin adenine dinucleotide binding"/>
    <property type="evidence" value="ECO:0007669"/>
    <property type="project" value="InterPro"/>
</dbReference>
<dbReference type="SUPFAM" id="SSF56645">
    <property type="entry name" value="Acyl-CoA dehydrogenase NM domain-like"/>
    <property type="match status" value="1"/>
</dbReference>
<proteinExistence type="inferred from homology"/>
<dbReference type="KEGG" id="ahm:TL08_15810"/>
<dbReference type="Pfam" id="PF02770">
    <property type="entry name" value="Acyl-CoA_dh_M"/>
    <property type="match status" value="1"/>
</dbReference>
<dbReference type="InterPro" id="IPR009075">
    <property type="entry name" value="AcylCo_DH/oxidase_C"/>
</dbReference>
<dbReference type="InterPro" id="IPR037069">
    <property type="entry name" value="AcylCoA_DH/ox_N_sf"/>
</dbReference>
<evidence type="ECO:0000256" key="1">
    <source>
        <dbReference type="ARBA" id="ARBA00001974"/>
    </source>
</evidence>
<dbReference type="EMBL" id="CP014859">
    <property type="protein sequence ID" value="AOS63971.1"/>
    <property type="molecule type" value="Genomic_DNA"/>
</dbReference>
<evidence type="ECO:0000256" key="3">
    <source>
        <dbReference type="ARBA" id="ARBA00022630"/>
    </source>
</evidence>
<dbReference type="InterPro" id="IPR036250">
    <property type="entry name" value="AcylCo_DH-like_C"/>
</dbReference>
<keyword evidence="10" id="KW-1185">Reference proteome</keyword>
<sequence length="370" mass="39687">MTEQQPEILDRVDRIVADHVDTVVDDYERSRTYPLALVQQLCALGLPALVTGRTDLPQPTVLFCRAIERLAAAWLALAESVHLQTLATCALARHGTADLRTELLPGMQEARLIAANCMSEPGAGSDLSLIGTTAERHDDGYRINGVKAWVGHAGVADLLNVYARTGGGGLGGLTCFLVDADAPGVCIQPPEDKMGVRALPTARIVFTDVDVPASRILGRVNRGMIVAHSFFTQGRLGVAACAVGLASAALRYATKHARTRSQFGANLMNFQGVSFMLADMSIKIEASRQLLHRACREVDSGGSQTELLAAQAKVFATDTAMEVTTNAVQVLGARGYTGTEPVERWMREAKLLQIIEGTNQIQRVAIASRL</sequence>
<evidence type="ECO:0000259" key="8">
    <source>
        <dbReference type="Pfam" id="PF02771"/>
    </source>
</evidence>
<dbReference type="Pfam" id="PF00441">
    <property type="entry name" value="Acyl-CoA_dh_1"/>
    <property type="match status" value="1"/>
</dbReference>
<evidence type="ECO:0000256" key="5">
    <source>
        <dbReference type="RuleBase" id="RU362125"/>
    </source>
</evidence>
<dbReference type="FunFam" id="1.20.140.10:FF:000004">
    <property type="entry name" value="Acyl-CoA dehydrogenase FadE25"/>
    <property type="match status" value="1"/>
</dbReference>
<accession>A0AAC9HRM1</accession>
<dbReference type="GO" id="GO:0003995">
    <property type="term" value="F:acyl-CoA dehydrogenase activity"/>
    <property type="evidence" value="ECO:0007669"/>
    <property type="project" value="TreeGrafter"/>
</dbReference>